<accession>D9MP00</accession>
<dbReference type="PANTHER" id="PTHR41247:SF1">
    <property type="entry name" value="HTH-TYPE TRANSCRIPTIONAL REPRESSOR YCNK"/>
    <property type="match status" value="1"/>
</dbReference>
<keyword evidence="1" id="KW-0732">Signal</keyword>
<sequence length="147" mass="16353">MKIAKFLVIIVCVVLVPIAALAIEGKCPLCGMNIEGNENTLYEITFKDGKTQTYCCPHCGLWEHSTGKDTVTSARVKNFISGEWVDAQKAYYLYNSTATPACSPSWIAFEKETEAKMFMKGFGGELYTFEKALKVRGDQPKSMKMAK</sequence>
<proteinExistence type="predicted"/>
<protein>
    <recommendedName>
        <fullName evidence="3">NosL</fullName>
    </recommendedName>
</protein>
<organism evidence="2">
    <name type="scientific">uncultured Nitrospirae bacterium MY2-3C</name>
    <dbReference type="NCBI Taxonomy" id="798577"/>
    <lineage>
        <taxon>Bacteria</taxon>
        <taxon>Pseudomonadati</taxon>
        <taxon>Nitrospirota</taxon>
        <taxon>environmental samples</taxon>
    </lineage>
</organism>
<dbReference type="EMBL" id="HM454280">
    <property type="protein sequence ID" value="ADI87689.1"/>
    <property type="molecule type" value="Genomic_DNA"/>
</dbReference>
<name>D9MP00_9BACT</name>
<evidence type="ECO:0000256" key="1">
    <source>
        <dbReference type="SAM" id="SignalP"/>
    </source>
</evidence>
<feature type="signal peptide" evidence="1">
    <location>
        <begin position="1"/>
        <end position="22"/>
    </location>
</feature>
<feature type="chain" id="PRO_5003125873" description="NosL" evidence="1">
    <location>
        <begin position="23"/>
        <end position="147"/>
    </location>
</feature>
<dbReference type="SUPFAM" id="SSF160387">
    <property type="entry name" value="NosL/MerB-like"/>
    <property type="match status" value="1"/>
</dbReference>
<dbReference type="Pfam" id="PF05573">
    <property type="entry name" value="NosL"/>
    <property type="match status" value="1"/>
</dbReference>
<gene>
    <name evidence="2" type="ORF">LW2_0140</name>
</gene>
<evidence type="ECO:0008006" key="3">
    <source>
        <dbReference type="Google" id="ProtNLM"/>
    </source>
</evidence>
<dbReference type="InterPro" id="IPR008719">
    <property type="entry name" value="N2O_reductase_NosL"/>
</dbReference>
<reference evidence="2" key="1">
    <citation type="journal article" date="2011" name="Appl. Environ. Microbiol.">
        <title>Metagenomic analysis reveals unexpected subgenomic diversity of magnetotactic bacteria within the phylum Nitrospirae.</title>
        <authorList>
            <person name="Lin W."/>
            <person name="Jogler C."/>
            <person name="Schuler D."/>
            <person name="Pan Y."/>
        </authorList>
    </citation>
    <scope>NUCLEOTIDE SEQUENCE</scope>
</reference>
<dbReference type="PANTHER" id="PTHR41247">
    <property type="entry name" value="HTH-TYPE TRANSCRIPTIONAL REPRESSOR YCNK"/>
    <property type="match status" value="1"/>
</dbReference>
<dbReference type="AlphaFoldDB" id="D9MP00"/>
<evidence type="ECO:0000313" key="2">
    <source>
        <dbReference type="EMBL" id="ADI87689.1"/>
    </source>
</evidence>